<evidence type="ECO:0000259" key="3">
    <source>
        <dbReference type="PROSITE" id="PS50994"/>
    </source>
</evidence>
<dbReference type="PANTHER" id="PTHR46889:SF4">
    <property type="entry name" value="TRANSPOSASE INSO FOR INSERTION SEQUENCE ELEMENT IS911B-RELATED"/>
    <property type="match status" value="1"/>
</dbReference>
<dbReference type="Pfam" id="PF13333">
    <property type="entry name" value="rve_2"/>
    <property type="match status" value="1"/>
</dbReference>
<dbReference type="Pfam" id="PF13276">
    <property type="entry name" value="HTH_21"/>
    <property type="match status" value="1"/>
</dbReference>
<feature type="coiled-coil region" evidence="2">
    <location>
        <begin position="168"/>
        <end position="202"/>
    </location>
</feature>
<dbReference type="Gene3D" id="3.30.420.10">
    <property type="entry name" value="Ribonuclease H-like superfamily/Ribonuclease H"/>
    <property type="match status" value="1"/>
</dbReference>
<sequence>MFTEADRIRAIELYFKYGRKITAVIRELGYPTERNLRRWVRAWEACGGDISCLPRKERYSDAQKQAAVDHYLTHGCSRRTLGYPCSALLIRWLDELHPGKRRIFTGTQNPNAPFRPEVKRQAVRELCTRSESARNIAQDAGVSRQVLYKWKDEVIGDEAYSAMRKRSIPSADEEIDALRSERDKLLQEIRQLQMEHDILKKADEIIKKGPGISASALTNREKTKVADALREAYPLPALLSILQLARSSYFYHRATLRAGDKHAGIRIALAEIFHGNYCCYGYRRLHAMLRHEGVRLSEKVVRRLMSEEKLVVSTARRRRYSSYCGEIGPAPANLLARDFTAVLPNQKWLTDITEFQLPAGKVWLSPVVDCFDGKVVGTRPDAELANSMLESAIGTLKLYERPIIHSDRGGHYRWPGWLQRISASGLTRSMSRKGCSPDNAACEGFFGRQKNEMYYGRDWSGETLDGFMQQVDGYIRWYNSHRIKLSLGSVSPETYRQKLGFK</sequence>
<dbReference type="PROSITE" id="PS50994">
    <property type="entry name" value="INTEGRASE"/>
    <property type="match status" value="1"/>
</dbReference>
<proteinExistence type="inferred from homology"/>
<dbReference type="InterPro" id="IPR001584">
    <property type="entry name" value="Integrase_cat-core"/>
</dbReference>
<keyword evidence="2" id="KW-0175">Coiled coil</keyword>
<dbReference type="AlphaFoldDB" id="A0A1X1EJV7"/>
<evidence type="ECO:0000256" key="1">
    <source>
        <dbReference type="ARBA" id="ARBA00009964"/>
    </source>
</evidence>
<dbReference type="InterPro" id="IPR036397">
    <property type="entry name" value="RNaseH_sf"/>
</dbReference>
<dbReference type="InterPro" id="IPR009057">
    <property type="entry name" value="Homeodomain-like_sf"/>
</dbReference>
<dbReference type="PANTHER" id="PTHR46889">
    <property type="entry name" value="TRANSPOSASE INSF FOR INSERTION SEQUENCE IS3B-RELATED"/>
    <property type="match status" value="1"/>
</dbReference>
<evidence type="ECO:0000256" key="2">
    <source>
        <dbReference type="SAM" id="Coils"/>
    </source>
</evidence>
<dbReference type="OrthoDB" id="9810995at2"/>
<comment type="similarity">
    <text evidence="1">Belongs to the transposase 8 family.</text>
</comment>
<dbReference type="InterPro" id="IPR048020">
    <property type="entry name" value="Transpos_IS3"/>
</dbReference>
<dbReference type="STRING" id="55209.HA50_20860"/>
<dbReference type="InterPro" id="IPR025948">
    <property type="entry name" value="HTH-like_dom"/>
</dbReference>
<feature type="domain" description="Integrase catalytic" evidence="3">
    <location>
        <begin position="340"/>
        <end position="500"/>
    </location>
</feature>
<dbReference type="SUPFAM" id="SSF53098">
    <property type="entry name" value="Ribonuclease H-like"/>
    <property type="match status" value="1"/>
</dbReference>
<dbReference type="GO" id="GO:0006313">
    <property type="term" value="P:DNA transposition"/>
    <property type="evidence" value="ECO:0007669"/>
    <property type="project" value="InterPro"/>
</dbReference>
<dbReference type="InterPro" id="IPR002514">
    <property type="entry name" value="Transposase_8"/>
</dbReference>
<dbReference type="InterPro" id="IPR050900">
    <property type="entry name" value="Transposase_IS3/IS150/IS904"/>
</dbReference>
<reference evidence="4 5" key="1">
    <citation type="journal article" date="2017" name="Antonie Van Leeuwenhoek">
        <title>Phylogenomic resolution of the bacterial genus Pantoea and its relationship with Erwinia and Tatumella.</title>
        <authorList>
            <person name="Palmer M."/>
            <person name="Steenkamp E.T."/>
            <person name="Coetzee M.P."/>
            <person name="Chan W.Y."/>
            <person name="van Zyl E."/>
            <person name="De Maayer P."/>
            <person name="Coutinho T.A."/>
            <person name="Blom J."/>
            <person name="Smits T.H."/>
            <person name="Duffy B."/>
            <person name="Venter S.N."/>
        </authorList>
    </citation>
    <scope>NUCLEOTIDE SEQUENCE [LARGE SCALE GENOMIC DNA]</scope>
    <source>
        <strain evidence="4 5">LMG 2657</strain>
    </source>
</reference>
<dbReference type="EMBL" id="MLJI01000002">
    <property type="protein sequence ID" value="ORM89112.1"/>
    <property type="molecule type" value="Genomic_DNA"/>
</dbReference>
<evidence type="ECO:0000313" key="4">
    <source>
        <dbReference type="EMBL" id="ORM89112.1"/>
    </source>
</evidence>
<dbReference type="Pfam" id="PF01527">
    <property type="entry name" value="HTH_Tnp_1"/>
    <property type="match status" value="1"/>
</dbReference>
<name>A0A1X1EJV7_PANCY</name>
<accession>A0A1X1EJV7</accession>
<organism evidence="4 5">
    <name type="scientific">Pantoea cypripedii</name>
    <name type="common">Pectobacterium cypripedii</name>
    <name type="synonym">Erwinia cypripedii</name>
    <dbReference type="NCBI Taxonomy" id="55209"/>
    <lineage>
        <taxon>Bacteria</taxon>
        <taxon>Pseudomonadati</taxon>
        <taxon>Pseudomonadota</taxon>
        <taxon>Gammaproteobacteria</taxon>
        <taxon>Enterobacterales</taxon>
        <taxon>Erwiniaceae</taxon>
        <taxon>Pantoea</taxon>
    </lineage>
</organism>
<dbReference type="GO" id="GO:0003677">
    <property type="term" value="F:DNA binding"/>
    <property type="evidence" value="ECO:0007669"/>
    <property type="project" value="InterPro"/>
</dbReference>
<gene>
    <name evidence="4" type="ORF">HA50_20860</name>
</gene>
<dbReference type="RefSeq" id="WP_084878695.1">
    <property type="nucleotide sequence ID" value="NZ_JAGGMY010000006.1"/>
</dbReference>
<dbReference type="NCBIfam" id="NF033516">
    <property type="entry name" value="transpos_IS3"/>
    <property type="match status" value="1"/>
</dbReference>
<dbReference type="SUPFAM" id="SSF46689">
    <property type="entry name" value="Homeodomain-like"/>
    <property type="match status" value="1"/>
</dbReference>
<evidence type="ECO:0000313" key="5">
    <source>
        <dbReference type="Proteomes" id="UP000193749"/>
    </source>
</evidence>
<protein>
    <submittedName>
        <fullName evidence="4">Transposase</fullName>
    </submittedName>
</protein>
<comment type="caution">
    <text evidence="4">The sequence shown here is derived from an EMBL/GenBank/DDBJ whole genome shotgun (WGS) entry which is preliminary data.</text>
</comment>
<dbReference type="Proteomes" id="UP000193749">
    <property type="component" value="Unassembled WGS sequence"/>
</dbReference>
<dbReference type="Pfam" id="PF00665">
    <property type="entry name" value="rve"/>
    <property type="match status" value="1"/>
</dbReference>
<dbReference type="InterPro" id="IPR012337">
    <property type="entry name" value="RNaseH-like_sf"/>
</dbReference>
<keyword evidence="5" id="KW-1185">Reference proteome</keyword>
<dbReference type="GO" id="GO:0015074">
    <property type="term" value="P:DNA integration"/>
    <property type="evidence" value="ECO:0007669"/>
    <property type="project" value="InterPro"/>
</dbReference>
<dbReference type="GO" id="GO:0004803">
    <property type="term" value="F:transposase activity"/>
    <property type="evidence" value="ECO:0007669"/>
    <property type="project" value="InterPro"/>
</dbReference>